<feature type="transmembrane region" description="Helical" evidence="1">
    <location>
        <begin position="169"/>
        <end position="189"/>
    </location>
</feature>
<feature type="transmembrane region" description="Helical" evidence="1">
    <location>
        <begin position="80"/>
        <end position="103"/>
    </location>
</feature>
<dbReference type="InterPro" id="IPR022606">
    <property type="entry name" value="DUF2914"/>
</dbReference>
<name>A0A7Y5AU38_9GAMM</name>
<dbReference type="InterPro" id="IPR045968">
    <property type="entry name" value="DUF5924"/>
</dbReference>
<dbReference type="RefSeq" id="WP_173502218.1">
    <property type="nucleotide sequence ID" value="NZ_JABSOD010000020.1"/>
</dbReference>
<dbReference type="AlphaFoldDB" id="A0A7Y5AU38"/>
<reference evidence="4 5" key="1">
    <citation type="submission" date="2020-06" db="EMBL/GenBank/DDBJ databases">
        <title>Rheinheimera sp. nov., a marine bacterium isolated from coastal.</title>
        <authorList>
            <person name="Yu Q."/>
            <person name="Qi Y."/>
            <person name="Pu J."/>
        </authorList>
    </citation>
    <scope>NUCLEOTIDE SEQUENCE [LARGE SCALE GENOMIC DNA]</scope>
    <source>
        <strain evidence="4 5">YQF-2</strain>
    </source>
</reference>
<protein>
    <submittedName>
        <fullName evidence="4">DUF2914 domain-containing protein</fullName>
    </submittedName>
</protein>
<keyword evidence="5" id="KW-1185">Reference proteome</keyword>
<dbReference type="InterPro" id="IPR016937">
    <property type="entry name" value="UCP029727"/>
</dbReference>
<feature type="transmembrane region" description="Helical" evidence="1">
    <location>
        <begin position="43"/>
        <end position="60"/>
    </location>
</feature>
<organism evidence="4 5">
    <name type="scientific">Rheinheimera lutimaris</name>
    <dbReference type="NCBI Taxonomy" id="2740584"/>
    <lineage>
        <taxon>Bacteria</taxon>
        <taxon>Pseudomonadati</taxon>
        <taxon>Pseudomonadota</taxon>
        <taxon>Gammaproteobacteria</taxon>
        <taxon>Chromatiales</taxon>
        <taxon>Chromatiaceae</taxon>
        <taxon>Rheinheimera</taxon>
    </lineage>
</organism>
<comment type="caution">
    <text evidence="4">The sequence shown here is derived from an EMBL/GenBank/DDBJ whole genome shotgun (WGS) entry which is preliminary data.</text>
</comment>
<sequence>MISPVSLMQKTVALLQRRPGLLAVLAFVSGVASYILVERKESLAQFIAVFLLLSWLWLLLDNWLRDRIEQRFGVALSPNVVRFALQMVHQESLFFALPFFLAVTSWHHGQAVFTGLIVLCALVSVVDPLYFKKLAPQRTLFVVFHAFALFVVLLIVLPVLLQLTSSQSLAAALATAVILSLPALGAILPNGHWWRIPLLLLLLSALSAGLWQLRSWVPPAALRLNAITLSHDIDYEQRKPGRSISRLDETTLHRQGLFSFTAVKAPRGLHEQIFHVWLHNGKEVDRIKLDITGGRASGYRAWTRKQNFPANAVGKWQVQVVTESEQLIGLIRFSVTAAVAEPAAAAEPEPQADL</sequence>
<keyword evidence="1" id="KW-1133">Transmembrane helix</keyword>
<evidence type="ECO:0000313" key="4">
    <source>
        <dbReference type="EMBL" id="NRQ43985.1"/>
    </source>
</evidence>
<evidence type="ECO:0000313" key="5">
    <source>
        <dbReference type="Proteomes" id="UP000523161"/>
    </source>
</evidence>
<proteinExistence type="predicted"/>
<feature type="transmembrane region" description="Helical" evidence="1">
    <location>
        <begin position="142"/>
        <end position="163"/>
    </location>
</feature>
<accession>A0A7Y5AU38</accession>
<feature type="domain" description="DUF2914" evidence="2">
    <location>
        <begin position="271"/>
        <end position="335"/>
    </location>
</feature>
<dbReference type="EMBL" id="JABSOD010000020">
    <property type="protein sequence ID" value="NRQ43985.1"/>
    <property type="molecule type" value="Genomic_DNA"/>
</dbReference>
<keyword evidence="1" id="KW-0812">Transmembrane</keyword>
<feature type="transmembrane region" description="Helical" evidence="1">
    <location>
        <begin position="20"/>
        <end position="37"/>
    </location>
</feature>
<dbReference type="PIRSF" id="PIRSF029727">
    <property type="entry name" value="UCP029727"/>
    <property type="match status" value="1"/>
</dbReference>
<feature type="transmembrane region" description="Helical" evidence="1">
    <location>
        <begin position="109"/>
        <end position="130"/>
    </location>
</feature>
<keyword evidence="1" id="KW-0472">Membrane</keyword>
<gene>
    <name evidence="4" type="ORF">HRH59_15685</name>
</gene>
<evidence type="ECO:0000259" key="2">
    <source>
        <dbReference type="Pfam" id="PF11141"/>
    </source>
</evidence>
<evidence type="ECO:0000256" key="1">
    <source>
        <dbReference type="SAM" id="Phobius"/>
    </source>
</evidence>
<dbReference type="Pfam" id="PF19346">
    <property type="entry name" value="DUF5924"/>
    <property type="match status" value="1"/>
</dbReference>
<dbReference type="Pfam" id="PF11141">
    <property type="entry name" value="DUF2914"/>
    <property type="match status" value="1"/>
</dbReference>
<feature type="transmembrane region" description="Helical" evidence="1">
    <location>
        <begin position="196"/>
        <end position="213"/>
    </location>
</feature>
<feature type="domain" description="DUF5924" evidence="3">
    <location>
        <begin position="6"/>
        <end position="258"/>
    </location>
</feature>
<dbReference type="Proteomes" id="UP000523161">
    <property type="component" value="Unassembled WGS sequence"/>
</dbReference>
<evidence type="ECO:0000259" key="3">
    <source>
        <dbReference type="Pfam" id="PF19346"/>
    </source>
</evidence>